<evidence type="ECO:0000313" key="1">
    <source>
        <dbReference type="EMBL" id="SVD86552.1"/>
    </source>
</evidence>
<dbReference type="GO" id="GO:0003830">
    <property type="term" value="F:beta-1,4-mannosylglycoprotein 4-beta-N-acetylglucosaminyltransferase activity"/>
    <property type="evidence" value="ECO:0007669"/>
    <property type="project" value="InterPro"/>
</dbReference>
<dbReference type="InterPro" id="IPR006813">
    <property type="entry name" value="Glyco_trans_17"/>
</dbReference>
<dbReference type="GO" id="GO:0016020">
    <property type="term" value="C:membrane"/>
    <property type="evidence" value="ECO:0007669"/>
    <property type="project" value="InterPro"/>
</dbReference>
<sequence>MYFDEDVMLDLRLHTLDEYVDTFVIAEATRDHAGNEKKLNFDHKNFLKFKDKIKYLVIDDLPTNVKSVKKNWAPNHLRDQHQRNSLAKGFENCDENDLIMISDIDEIPNPFKFSEFKIENGYACFMQKIFHLKLNLL</sequence>
<proteinExistence type="predicted"/>
<dbReference type="PANTHER" id="PTHR12224:SF0">
    <property type="entry name" value="BETA-1,4-MANNOSYL-GLYCOPROTEIN 4-BETA-N-ACETYLGLUCOSAMINYLTRANSFERASE"/>
    <property type="match status" value="1"/>
</dbReference>
<feature type="non-terminal residue" evidence="1">
    <location>
        <position position="137"/>
    </location>
</feature>
<name>A0A382YTF8_9ZZZZ</name>
<feature type="non-terminal residue" evidence="1">
    <location>
        <position position="1"/>
    </location>
</feature>
<dbReference type="Pfam" id="PF04724">
    <property type="entry name" value="Glyco_transf_17"/>
    <property type="match status" value="1"/>
</dbReference>
<dbReference type="AlphaFoldDB" id="A0A382YTF8"/>
<dbReference type="PANTHER" id="PTHR12224">
    <property type="entry name" value="BETA-1,4-MANNOSYL-GLYCOPROTEIN BETA-1,4-N-ACETYLGLUCOSAMINYL-TRANSFERASE"/>
    <property type="match status" value="1"/>
</dbReference>
<dbReference type="GO" id="GO:0006044">
    <property type="term" value="P:N-acetylglucosamine metabolic process"/>
    <property type="evidence" value="ECO:0007669"/>
    <property type="project" value="TreeGrafter"/>
</dbReference>
<organism evidence="1">
    <name type="scientific">marine metagenome</name>
    <dbReference type="NCBI Taxonomy" id="408172"/>
    <lineage>
        <taxon>unclassified sequences</taxon>
        <taxon>metagenomes</taxon>
        <taxon>ecological metagenomes</taxon>
    </lineage>
</organism>
<protein>
    <submittedName>
        <fullName evidence="1">Uncharacterized protein</fullName>
    </submittedName>
</protein>
<gene>
    <name evidence="1" type="ORF">METZ01_LOCUS439406</name>
</gene>
<accession>A0A382YTF8</accession>
<reference evidence="1" key="1">
    <citation type="submission" date="2018-05" db="EMBL/GenBank/DDBJ databases">
        <authorList>
            <person name="Lanie J.A."/>
            <person name="Ng W.-L."/>
            <person name="Kazmierczak K.M."/>
            <person name="Andrzejewski T.M."/>
            <person name="Davidsen T.M."/>
            <person name="Wayne K.J."/>
            <person name="Tettelin H."/>
            <person name="Glass J.I."/>
            <person name="Rusch D."/>
            <person name="Podicherti R."/>
            <person name="Tsui H.-C.T."/>
            <person name="Winkler M.E."/>
        </authorList>
    </citation>
    <scope>NUCLEOTIDE SEQUENCE</scope>
</reference>
<dbReference type="EMBL" id="UINC01178413">
    <property type="protein sequence ID" value="SVD86552.1"/>
    <property type="molecule type" value="Genomic_DNA"/>
</dbReference>